<protein>
    <submittedName>
        <fullName evidence="1">Uncharacterized protein</fullName>
    </submittedName>
</protein>
<evidence type="ECO:0000313" key="1">
    <source>
        <dbReference type="EMBL" id="SLM49417.1"/>
    </source>
</evidence>
<dbReference type="InterPro" id="IPR036465">
    <property type="entry name" value="vWFA_dom_sf"/>
</dbReference>
<proteinExistence type="predicted"/>
<dbReference type="Proteomes" id="UP000192042">
    <property type="component" value="Chromosome I"/>
</dbReference>
<dbReference type="RefSeq" id="WP_080887646.1">
    <property type="nucleotide sequence ID" value="NZ_LT828648.1"/>
</dbReference>
<reference evidence="1 2" key="1">
    <citation type="submission" date="2017-03" db="EMBL/GenBank/DDBJ databases">
        <authorList>
            <person name="Afonso C.L."/>
            <person name="Miller P.J."/>
            <person name="Scott M.A."/>
            <person name="Spackman E."/>
            <person name="Goraichik I."/>
            <person name="Dimitrov K.M."/>
            <person name="Suarez D.L."/>
            <person name="Swayne D.E."/>
        </authorList>
    </citation>
    <scope>NUCLEOTIDE SEQUENCE [LARGE SCALE GENOMIC DNA]</scope>
    <source>
        <strain evidence="1">Genome sequencing of Nitrospira japonica strain NJ11</strain>
    </source>
</reference>
<sequence>MDQQQNGQANGAPLPLYVTLILDETGSMQSCKGSAIAGINQYLASLREEEAETRFTLTLFNSKKTEVRHNAVPVRQVNDLDVETYRPDATTPLYDAIGRTLSAAKQEAPNDAKKLCVILTDGLENASQEYTRPQIFDMIKSFEQGGWRFLYLGADHDVWAAGESLGIAGDGRVCFSKLEVAETF</sequence>
<name>A0A1W1I8S5_9BACT</name>
<dbReference type="SUPFAM" id="SSF53300">
    <property type="entry name" value="vWA-like"/>
    <property type="match status" value="1"/>
</dbReference>
<accession>A0A1W1I8S5</accession>
<dbReference type="AlphaFoldDB" id="A0A1W1I8S5"/>
<dbReference type="STRING" id="1325564.NSJP_3250"/>
<dbReference type="EMBL" id="LT828648">
    <property type="protein sequence ID" value="SLM49417.1"/>
    <property type="molecule type" value="Genomic_DNA"/>
</dbReference>
<dbReference type="Gene3D" id="3.40.50.410">
    <property type="entry name" value="von Willebrand factor, type A domain"/>
    <property type="match status" value="1"/>
</dbReference>
<dbReference type="CDD" id="cd00198">
    <property type="entry name" value="vWFA"/>
    <property type="match status" value="1"/>
</dbReference>
<gene>
    <name evidence="1" type="ORF">NSJP_3250</name>
</gene>
<evidence type="ECO:0000313" key="2">
    <source>
        <dbReference type="Proteomes" id="UP000192042"/>
    </source>
</evidence>
<dbReference type="KEGG" id="nja:NSJP_3250"/>
<organism evidence="1 2">
    <name type="scientific">Nitrospira japonica</name>
    <dbReference type="NCBI Taxonomy" id="1325564"/>
    <lineage>
        <taxon>Bacteria</taxon>
        <taxon>Pseudomonadati</taxon>
        <taxon>Nitrospirota</taxon>
        <taxon>Nitrospiria</taxon>
        <taxon>Nitrospirales</taxon>
        <taxon>Nitrospiraceae</taxon>
        <taxon>Nitrospira</taxon>
    </lineage>
</organism>
<keyword evidence="2" id="KW-1185">Reference proteome</keyword>